<dbReference type="EC" id="2.5.1.145" evidence="7"/>
<keyword evidence="2 7" id="KW-1003">Cell membrane</keyword>
<comment type="similarity">
    <text evidence="1 7">Belongs to the Lgt family.</text>
</comment>
<feature type="transmembrane region" description="Helical" evidence="7">
    <location>
        <begin position="20"/>
        <end position="40"/>
    </location>
</feature>
<evidence type="ECO:0000313" key="8">
    <source>
        <dbReference type="EMBL" id="KKU08759.1"/>
    </source>
</evidence>
<keyword evidence="8" id="KW-0449">Lipoprotein</keyword>
<gene>
    <name evidence="7" type="primary">lgt</name>
    <name evidence="8" type="ORF">UX09_C0013G0002</name>
</gene>
<evidence type="ECO:0000313" key="9">
    <source>
        <dbReference type="Proteomes" id="UP000034354"/>
    </source>
</evidence>
<evidence type="ECO:0000256" key="3">
    <source>
        <dbReference type="ARBA" id="ARBA00022679"/>
    </source>
</evidence>
<keyword evidence="5 7" id="KW-1133">Transmembrane helix</keyword>
<keyword evidence="3 7" id="KW-0808">Transferase</keyword>
<dbReference type="HAMAP" id="MF_01147">
    <property type="entry name" value="Lgt"/>
    <property type="match status" value="1"/>
</dbReference>
<dbReference type="GO" id="GO:0005886">
    <property type="term" value="C:plasma membrane"/>
    <property type="evidence" value="ECO:0007669"/>
    <property type="project" value="UniProtKB-SubCell"/>
</dbReference>
<evidence type="ECO:0000256" key="5">
    <source>
        <dbReference type="ARBA" id="ARBA00022989"/>
    </source>
</evidence>
<feature type="transmembrane region" description="Helical" evidence="7">
    <location>
        <begin position="52"/>
        <end position="73"/>
    </location>
</feature>
<dbReference type="InterPro" id="IPR001640">
    <property type="entry name" value="Lgt"/>
</dbReference>
<feature type="transmembrane region" description="Helical" evidence="7">
    <location>
        <begin position="191"/>
        <end position="212"/>
    </location>
</feature>
<feature type="transmembrane region" description="Helical" evidence="7">
    <location>
        <begin position="166"/>
        <end position="184"/>
    </location>
</feature>
<dbReference type="STRING" id="1618993.UX09_C0013G0002"/>
<dbReference type="PANTHER" id="PTHR30589:SF0">
    <property type="entry name" value="PHOSPHATIDYLGLYCEROL--PROLIPOPROTEIN DIACYLGLYCERYL TRANSFERASE"/>
    <property type="match status" value="1"/>
</dbReference>
<comment type="subcellular location">
    <subcellularLocation>
        <location evidence="7">Cell membrane</location>
        <topology evidence="7">Multi-pass membrane protein</topology>
    </subcellularLocation>
</comment>
<evidence type="ECO:0000256" key="4">
    <source>
        <dbReference type="ARBA" id="ARBA00022692"/>
    </source>
</evidence>
<dbReference type="GO" id="GO:0008961">
    <property type="term" value="F:phosphatidylglycerol-prolipoprotein diacylglyceryl transferase activity"/>
    <property type="evidence" value="ECO:0007669"/>
    <property type="project" value="UniProtKB-UniRule"/>
</dbReference>
<dbReference type="UniPathway" id="UPA00664"/>
<keyword evidence="6 7" id="KW-0472">Membrane</keyword>
<dbReference type="Pfam" id="PF01790">
    <property type="entry name" value="LGT"/>
    <property type="match status" value="1"/>
</dbReference>
<comment type="function">
    <text evidence="7">Catalyzes the transfer of the diacylglyceryl group from phosphatidylglycerol to the sulfhydryl group of the N-terminal cysteine of a prolipoprotein, the first step in the formation of mature lipoproteins.</text>
</comment>
<dbReference type="AlphaFoldDB" id="A0A0G1MKP6"/>
<evidence type="ECO:0000256" key="1">
    <source>
        <dbReference type="ARBA" id="ARBA00007150"/>
    </source>
</evidence>
<comment type="pathway">
    <text evidence="7">Protein modification; lipoprotein biosynthesis (diacylglyceryl transfer).</text>
</comment>
<reference evidence="8 9" key="1">
    <citation type="journal article" date="2015" name="Nature">
        <title>rRNA introns, odd ribosomes, and small enigmatic genomes across a large radiation of phyla.</title>
        <authorList>
            <person name="Brown C.T."/>
            <person name="Hug L.A."/>
            <person name="Thomas B.C."/>
            <person name="Sharon I."/>
            <person name="Castelle C.J."/>
            <person name="Singh A."/>
            <person name="Wilkins M.J."/>
            <person name="Williams K.H."/>
            <person name="Banfield J.F."/>
        </authorList>
    </citation>
    <scope>NUCLEOTIDE SEQUENCE [LARGE SCALE GENOMIC DNA]</scope>
</reference>
<dbReference type="Proteomes" id="UP000034354">
    <property type="component" value="Unassembled WGS sequence"/>
</dbReference>
<name>A0A0G1MKP6_9BACT</name>
<feature type="transmembrane region" description="Helical" evidence="7">
    <location>
        <begin position="218"/>
        <end position="240"/>
    </location>
</feature>
<dbReference type="PANTHER" id="PTHR30589">
    <property type="entry name" value="PROLIPOPROTEIN DIACYLGLYCERYL TRANSFERASE"/>
    <property type="match status" value="1"/>
</dbReference>
<proteinExistence type="inferred from homology"/>
<dbReference type="GO" id="GO:0042158">
    <property type="term" value="P:lipoprotein biosynthetic process"/>
    <property type="evidence" value="ECO:0007669"/>
    <property type="project" value="UniProtKB-UniRule"/>
</dbReference>
<organism evidence="8 9">
    <name type="scientific">Candidatus Uhrbacteria bacterium GW2011_GWE2_45_35</name>
    <dbReference type="NCBI Taxonomy" id="1618993"/>
    <lineage>
        <taxon>Bacteria</taxon>
        <taxon>Candidatus Uhriibacteriota</taxon>
    </lineage>
</organism>
<evidence type="ECO:0000256" key="7">
    <source>
        <dbReference type="HAMAP-Rule" id="MF_01147"/>
    </source>
</evidence>
<feature type="transmembrane region" description="Helical" evidence="7">
    <location>
        <begin position="121"/>
        <end position="142"/>
    </location>
</feature>
<protein>
    <recommendedName>
        <fullName evidence="7">Phosphatidylglycerol--prolipoprotein diacylglyceryl transferase</fullName>
        <ecNumber evidence="7">2.5.1.145</ecNumber>
    </recommendedName>
</protein>
<comment type="catalytic activity">
    <reaction evidence="7">
        <text>L-cysteinyl-[prolipoprotein] + a 1,2-diacyl-sn-glycero-3-phospho-(1'-sn-glycerol) = an S-1,2-diacyl-sn-glyceryl-L-cysteinyl-[prolipoprotein] + sn-glycerol 1-phosphate + H(+)</text>
        <dbReference type="Rhea" id="RHEA:56712"/>
        <dbReference type="Rhea" id="RHEA-COMP:14679"/>
        <dbReference type="Rhea" id="RHEA-COMP:14680"/>
        <dbReference type="ChEBI" id="CHEBI:15378"/>
        <dbReference type="ChEBI" id="CHEBI:29950"/>
        <dbReference type="ChEBI" id="CHEBI:57685"/>
        <dbReference type="ChEBI" id="CHEBI:64716"/>
        <dbReference type="ChEBI" id="CHEBI:140658"/>
        <dbReference type="EC" id="2.5.1.145"/>
    </reaction>
</comment>
<evidence type="ECO:0000256" key="6">
    <source>
        <dbReference type="ARBA" id="ARBA00023136"/>
    </source>
</evidence>
<evidence type="ECO:0000256" key="2">
    <source>
        <dbReference type="ARBA" id="ARBA00022475"/>
    </source>
</evidence>
<sequence>MLPYITSTVIPLGPITIQTWGLLVSLGFVAGGAASAWLCRARGLKSEIVWEILGLLLLGSMVFGRLFFVLFYSPGYFIEHPLEVFYIWQGGMSMMGGIFGAVLLGLIYLRQKKLGIWRYSDTLIFGLPLGYFIGRIGCFLIHDHPGLPTNFFLGVQYPDGVVRHDLGLYHSLFGLILFLVFLVFKKIKAPIGTFLVSFLLVYGLFRLAFDFLRVGETVLIYLTPGQWSGIIMVAFGLYFLRKLLICKKLF</sequence>
<dbReference type="EMBL" id="LCKW01000013">
    <property type="protein sequence ID" value="KKU08759.1"/>
    <property type="molecule type" value="Genomic_DNA"/>
</dbReference>
<keyword evidence="4 7" id="KW-0812">Transmembrane</keyword>
<feature type="binding site" evidence="7">
    <location>
        <position position="135"/>
    </location>
    <ligand>
        <name>a 1,2-diacyl-sn-glycero-3-phospho-(1'-sn-glycerol)</name>
        <dbReference type="ChEBI" id="CHEBI:64716"/>
    </ligand>
</feature>
<comment type="caution">
    <text evidence="8">The sequence shown here is derived from an EMBL/GenBank/DDBJ whole genome shotgun (WGS) entry which is preliminary data.</text>
</comment>
<accession>A0A0G1MKP6</accession>
<feature type="transmembrane region" description="Helical" evidence="7">
    <location>
        <begin position="85"/>
        <end position="109"/>
    </location>
</feature>